<dbReference type="InterPro" id="IPR035979">
    <property type="entry name" value="RBD_domain_sf"/>
</dbReference>
<feature type="domain" description="RRM" evidence="3">
    <location>
        <begin position="6"/>
        <end position="84"/>
    </location>
</feature>
<dbReference type="Gene3D" id="1.25.40.630">
    <property type="match status" value="1"/>
</dbReference>
<dbReference type="InterPro" id="IPR000504">
    <property type="entry name" value="RRM_dom"/>
</dbReference>
<protein>
    <recommendedName>
        <fullName evidence="3">RRM domain-containing protein</fullName>
    </recommendedName>
</protein>
<dbReference type="PROSITE" id="PS50102">
    <property type="entry name" value="RRM"/>
    <property type="match status" value="1"/>
</dbReference>
<dbReference type="HOGENOM" id="CLU_028601_4_0_1"/>
<feature type="compositionally biased region" description="Basic and acidic residues" evidence="2">
    <location>
        <begin position="85"/>
        <end position="95"/>
    </location>
</feature>
<proteinExistence type="predicted"/>
<sequence>MANSAQQSRLGNIPYDATEEQLVQICEEVGPVVSFRLVLDRETGKPRGYGFCEYKDVETANSARRNLQGYEINGRQLRVDFAENDKGSDRNREQGRGGPGLAPNVGGPMVADLADNQPMGIPSAVTAASVMAAALGDVQTSGMGANQNGFQGQPRTDPLTLYLASRSKSQLYEILSEMKAIAQQNQALAKQMMTTGPQFSKAVFQAQIMLNMASPQMLQQMANTRQSSNSLLQPPLHEVKQEQQSMHPATHQNQVPPAQTKVQAGLLPRIPEGQPHLTMPQNSFIAQPSSVPLQHVPMPPRFPLLPQTHGQVSFPPHSGLSTVLPMRAHSLSGVPVKSQAPPVVSSKPLQQQIQPPLPQLPRPIGHVQLSMQNPALQQQSSLPNSFLSQQAVVQVGSSQSSGSIGGLEAFSREAGMSNPSFNNLSHDAAQVTRSTAYSNLALREQAGITGDSFETPLKKPKVEASLKQPKLETPLKQPKLEDGSVTSSAITGVGSLSGVDASHNSEQQAPQLQFRPEDEPDLIKQLMNLKPEQLNTLSPELQMQVIQLQQMLQS</sequence>
<dbReference type="GO" id="GO:0003729">
    <property type="term" value="F:mRNA binding"/>
    <property type="evidence" value="ECO:0000318"/>
    <property type="project" value="GO_Central"/>
</dbReference>
<evidence type="ECO:0000313" key="5">
    <source>
        <dbReference type="Proteomes" id="UP000017836"/>
    </source>
</evidence>
<dbReference type="CDD" id="cd12398">
    <property type="entry name" value="RRM_CSTF2_RNA15_like"/>
    <property type="match status" value="1"/>
</dbReference>
<reference evidence="5" key="1">
    <citation type="journal article" date="2013" name="Science">
        <title>The Amborella genome and the evolution of flowering plants.</title>
        <authorList>
            <consortium name="Amborella Genome Project"/>
        </authorList>
    </citation>
    <scope>NUCLEOTIDE SEQUENCE [LARGE SCALE GENOMIC DNA]</scope>
</reference>
<evidence type="ECO:0000259" key="3">
    <source>
        <dbReference type="PROSITE" id="PS50102"/>
    </source>
</evidence>
<dbReference type="SUPFAM" id="SSF54928">
    <property type="entry name" value="RNA-binding domain, RBD"/>
    <property type="match status" value="1"/>
</dbReference>
<dbReference type="Gene3D" id="3.30.70.330">
    <property type="match status" value="1"/>
</dbReference>
<name>W1NLG0_AMBTC</name>
<gene>
    <name evidence="4" type="ORF">AMTR_s00001p00229100</name>
</gene>
<feature type="compositionally biased region" description="Polar residues" evidence="2">
    <location>
        <begin position="502"/>
        <end position="511"/>
    </location>
</feature>
<dbReference type="PANTHER" id="PTHR45735">
    <property type="entry name" value="CLEAVAGE STIMULATION FACTOR SUBUNIT 2"/>
    <property type="match status" value="1"/>
</dbReference>
<dbReference type="STRING" id="13333.W1NLG0"/>
<accession>W1NLG0</accession>
<evidence type="ECO:0000256" key="2">
    <source>
        <dbReference type="SAM" id="MobiDB-lite"/>
    </source>
</evidence>
<dbReference type="Gene3D" id="1.10.20.70">
    <property type="entry name" value="Transcription termination and cleavage factor, C-terminal domain"/>
    <property type="match status" value="1"/>
</dbReference>
<dbReference type="SMART" id="SM00360">
    <property type="entry name" value="RRM"/>
    <property type="match status" value="1"/>
</dbReference>
<dbReference type="AlphaFoldDB" id="W1NLG0"/>
<feature type="region of interest" description="Disordered" evidence="2">
    <location>
        <begin position="451"/>
        <end position="520"/>
    </location>
</feature>
<keyword evidence="5" id="KW-1185">Reference proteome</keyword>
<organism evidence="4 5">
    <name type="scientific">Amborella trichopoda</name>
    <dbReference type="NCBI Taxonomy" id="13333"/>
    <lineage>
        <taxon>Eukaryota</taxon>
        <taxon>Viridiplantae</taxon>
        <taxon>Streptophyta</taxon>
        <taxon>Embryophyta</taxon>
        <taxon>Tracheophyta</taxon>
        <taxon>Spermatophyta</taxon>
        <taxon>Magnoliopsida</taxon>
        <taxon>Amborellales</taxon>
        <taxon>Amborellaceae</taxon>
        <taxon>Amborella</taxon>
    </lineage>
</organism>
<dbReference type="eggNOG" id="KOG0108">
    <property type="taxonomic scope" value="Eukaryota"/>
</dbReference>
<evidence type="ECO:0000313" key="4">
    <source>
        <dbReference type="EMBL" id="ERM96363.1"/>
    </source>
</evidence>
<dbReference type="EMBL" id="KI397142">
    <property type="protein sequence ID" value="ERM96363.1"/>
    <property type="molecule type" value="Genomic_DNA"/>
</dbReference>
<dbReference type="Gramene" id="ERM96363">
    <property type="protein sequence ID" value="ERM96363"/>
    <property type="gene ID" value="AMTR_s00001p00229100"/>
</dbReference>
<dbReference type="Pfam" id="PF14327">
    <property type="entry name" value="CSTF2_hinge"/>
    <property type="match status" value="1"/>
</dbReference>
<dbReference type="Pfam" id="PF00076">
    <property type="entry name" value="RRM_1"/>
    <property type="match status" value="1"/>
</dbReference>
<dbReference type="Proteomes" id="UP000017836">
    <property type="component" value="Unassembled WGS sequence"/>
</dbReference>
<dbReference type="InterPro" id="IPR038192">
    <property type="entry name" value="CSTF_C_sf"/>
</dbReference>
<feature type="region of interest" description="Disordered" evidence="2">
    <location>
        <begin position="85"/>
        <end position="106"/>
    </location>
</feature>
<keyword evidence="1" id="KW-0694">RNA-binding</keyword>
<dbReference type="GO" id="GO:0005847">
    <property type="term" value="C:mRNA cleavage and polyadenylation specificity factor complex"/>
    <property type="evidence" value="ECO:0000318"/>
    <property type="project" value="GO_Central"/>
</dbReference>
<dbReference type="InterPro" id="IPR012677">
    <property type="entry name" value="Nucleotide-bd_a/b_plait_sf"/>
</dbReference>
<evidence type="ECO:0000256" key="1">
    <source>
        <dbReference type="PROSITE-ProRule" id="PRU00176"/>
    </source>
</evidence>
<dbReference type="PANTHER" id="PTHR45735:SF2">
    <property type="entry name" value="CLEAVAGE STIMULATION FACTOR SUBUNIT 2"/>
    <property type="match status" value="1"/>
</dbReference>
<dbReference type="InterPro" id="IPR025742">
    <property type="entry name" value="CSTF2_hinge"/>
</dbReference>